<evidence type="ECO:0000313" key="1">
    <source>
        <dbReference type="EMBL" id="MXU87824.1"/>
    </source>
</evidence>
<organism evidence="1">
    <name type="scientific">Ixodes ricinus</name>
    <name type="common">Common tick</name>
    <name type="synonym">Acarus ricinus</name>
    <dbReference type="NCBI Taxonomy" id="34613"/>
    <lineage>
        <taxon>Eukaryota</taxon>
        <taxon>Metazoa</taxon>
        <taxon>Ecdysozoa</taxon>
        <taxon>Arthropoda</taxon>
        <taxon>Chelicerata</taxon>
        <taxon>Arachnida</taxon>
        <taxon>Acari</taxon>
        <taxon>Parasitiformes</taxon>
        <taxon>Ixodida</taxon>
        <taxon>Ixodoidea</taxon>
        <taxon>Ixodidae</taxon>
        <taxon>Ixodinae</taxon>
        <taxon>Ixodes</taxon>
    </lineage>
</organism>
<reference evidence="1" key="1">
    <citation type="submission" date="2019-12" db="EMBL/GenBank/DDBJ databases">
        <title>An insight into the sialome of adult female Ixodes ricinus ticks feeding for 6 days.</title>
        <authorList>
            <person name="Perner J."/>
            <person name="Ribeiro J.M.C."/>
        </authorList>
    </citation>
    <scope>NUCLEOTIDE SEQUENCE</scope>
    <source>
        <strain evidence="1">Semi-engorged</strain>
        <tissue evidence="1">Salivary glands</tissue>
    </source>
</reference>
<accession>A0A6B0UED7</accession>
<dbReference type="AlphaFoldDB" id="A0A6B0UED7"/>
<dbReference type="EMBL" id="GIFC01005741">
    <property type="protein sequence ID" value="MXU87824.1"/>
    <property type="molecule type" value="Transcribed_RNA"/>
</dbReference>
<name>A0A6B0UED7_IXORI</name>
<sequence>MIAVCSAFLTSSLSSRVESNLHTTNAWRLLKHLLNPENTKTEQHIRITTLVNEALKETGEEQLMLKCVKRYLGTEGTCKEQRYFGNRNSDLESEFSRF</sequence>
<proteinExistence type="predicted"/>
<protein>
    <submittedName>
        <fullName evidence="1">Uncharacterized protein</fullName>
    </submittedName>
</protein>